<dbReference type="PANTHER" id="PTHR22916">
    <property type="entry name" value="GLYCOSYLTRANSFERASE"/>
    <property type="match status" value="1"/>
</dbReference>
<protein>
    <submittedName>
        <fullName evidence="4">Glycosyltransferase family 2 protein</fullName>
        <ecNumber evidence="4">2.4.-.-</ecNumber>
    </submittedName>
</protein>
<reference evidence="4 5" key="1">
    <citation type="submission" date="2023-07" db="EMBL/GenBank/DDBJ databases">
        <title>Nocardioides sp. nov WY-20 isolated from soil.</title>
        <authorList>
            <person name="Liu B."/>
            <person name="Wan Y."/>
        </authorList>
    </citation>
    <scope>NUCLEOTIDE SEQUENCE [LARGE SCALE GENOMIC DNA]</scope>
    <source>
        <strain evidence="4 5">WY-20</strain>
    </source>
</reference>
<sequence length="575" mass="62532">MSPAVSIVMPVYNVAPWLHECLSSILDDQDVDLELIAVDDGSTDGGWEILTERAATDPRLRVVRNQGKGGAQARNHGVTLATGEYLAFVDADDIVPRGAYRAMLDSARANGADHVIGSFLKFFPTRTWRPTRTWPAWEQERVGVTLAEQPSLIRNRACWNRLFNRAWWVSTGIEFPTVPRSNDVVPMTRALVEARSINVVRDTVYLYRFRPGASSMSARAGGAASFISYLTQEAESLRLTRAVGDAGLSELHGSLFLANDGWVHLRQFLVGPGPDTCTADELGQIQQAIASLSDVAGLDTAEELSWVTSRAMAYAAAGRWPLARQLALAADDAVDVPTAVEALAAARAEGVLDDDEARHYFQSVVLIPLTRRTAPAPEVAGALRAHRPLVASLYGGRDLTHLPLALQQLLRFTLEDDADRLVRVLSEDPLRFVLRRLVEKGDGVVARVVHRGPAVQQLAFHVRRGVTRRGLGQVVERGEEPLEVGVPLRRLTAGRWDLVVEATVDGVRFTAPVALSPLSPGESVVLGRRAEYVRPGSGIDAAVIVLGSGRVRRALGRVRRGVRRRLGAARGVTAA</sequence>
<dbReference type="Gene3D" id="3.90.550.10">
    <property type="entry name" value="Spore Coat Polysaccharide Biosynthesis Protein SpsA, Chain A"/>
    <property type="match status" value="1"/>
</dbReference>
<feature type="domain" description="Glycosyltransferase 2-like" evidence="3">
    <location>
        <begin position="6"/>
        <end position="164"/>
    </location>
</feature>
<dbReference type="RefSeq" id="WP_305028591.1">
    <property type="nucleotide sequence ID" value="NZ_JAUQTA010000002.1"/>
</dbReference>
<dbReference type="PANTHER" id="PTHR22916:SF51">
    <property type="entry name" value="GLYCOSYLTRANSFERASE EPSH-RELATED"/>
    <property type="match status" value="1"/>
</dbReference>
<keyword evidence="1 4" id="KW-0328">Glycosyltransferase</keyword>
<dbReference type="Proteomes" id="UP001233314">
    <property type="component" value="Unassembled WGS sequence"/>
</dbReference>
<proteinExistence type="predicted"/>
<evidence type="ECO:0000313" key="4">
    <source>
        <dbReference type="EMBL" id="MDO7869180.1"/>
    </source>
</evidence>
<dbReference type="Pfam" id="PF00535">
    <property type="entry name" value="Glycos_transf_2"/>
    <property type="match status" value="1"/>
</dbReference>
<dbReference type="InterPro" id="IPR029044">
    <property type="entry name" value="Nucleotide-diphossugar_trans"/>
</dbReference>
<dbReference type="SUPFAM" id="SSF53448">
    <property type="entry name" value="Nucleotide-diphospho-sugar transferases"/>
    <property type="match status" value="1"/>
</dbReference>
<accession>A0ABT9B2V0</accession>
<gene>
    <name evidence="4" type="ORF">Q5722_12485</name>
</gene>
<dbReference type="InterPro" id="IPR001173">
    <property type="entry name" value="Glyco_trans_2-like"/>
</dbReference>
<dbReference type="EMBL" id="JAUQTA010000002">
    <property type="protein sequence ID" value="MDO7869180.1"/>
    <property type="molecule type" value="Genomic_DNA"/>
</dbReference>
<evidence type="ECO:0000259" key="3">
    <source>
        <dbReference type="Pfam" id="PF00535"/>
    </source>
</evidence>
<dbReference type="EC" id="2.4.-.-" evidence="4"/>
<keyword evidence="5" id="KW-1185">Reference proteome</keyword>
<comment type="caution">
    <text evidence="4">The sequence shown here is derived from an EMBL/GenBank/DDBJ whole genome shotgun (WGS) entry which is preliminary data.</text>
</comment>
<organism evidence="4 5">
    <name type="scientific">Nocardioides jiangxiensis</name>
    <dbReference type="NCBI Taxonomy" id="3064524"/>
    <lineage>
        <taxon>Bacteria</taxon>
        <taxon>Bacillati</taxon>
        <taxon>Actinomycetota</taxon>
        <taxon>Actinomycetes</taxon>
        <taxon>Propionibacteriales</taxon>
        <taxon>Nocardioidaceae</taxon>
        <taxon>Nocardioides</taxon>
    </lineage>
</organism>
<evidence type="ECO:0000256" key="2">
    <source>
        <dbReference type="ARBA" id="ARBA00022679"/>
    </source>
</evidence>
<keyword evidence="2 4" id="KW-0808">Transferase</keyword>
<dbReference type="CDD" id="cd00761">
    <property type="entry name" value="Glyco_tranf_GTA_type"/>
    <property type="match status" value="1"/>
</dbReference>
<dbReference type="GO" id="GO:0016757">
    <property type="term" value="F:glycosyltransferase activity"/>
    <property type="evidence" value="ECO:0007669"/>
    <property type="project" value="UniProtKB-KW"/>
</dbReference>
<evidence type="ECO:0000256" key="1">
    <source>
        <dbReference type="ARBA" id="ARBA00022676"/>
    </source>
</evidence>
<evidence type="ECO:0000313" key="5">
    <source>
        <dbReference type="Proteomes" id="UP001233314"/>
    </source>
</evidence>
<name>A0ABT9B2V0_9ACTN</name>